<feature type="region of interest" description="Disordered" evidence="1">
    <location>
        <begin position="35"/>
        <end position="69"/>
    </location>
</feature>
<proteinExistence type="predicted"/>
<dbReference type="OMA" id="CCRQITE"/>
<dbReference type="OrthoDB" id="62952at2759"/>
<gene>
    <name evidence="2" type="ORF">ASPCAL07471</name>
</gene>
<dbReference type="EMBL" id="CDMC01000005">
    <property type="protein sequence ID" value="CEL06365.1"/>
    <property type="molecule type" value="Genomic_DNA"/>
</dbReference>
<keyword evidence="3" id="KW-1185">Reference proteome</keyword>
<sequence>MAMCFNCSYDMYYQNRALEWDEPLWHWTENVGRYDPDELDGPPNDRHYVDDLEDSSGSDEKDRVGSDDEIGRMGDYCSYGSPSALPGILLLCRQIYDEVTAVLYGGNTFEVILHGDGQSDLARLFNPELRKKMRKILLVLRPMGVSYQPSFRMDPSIWTDVFDGLVILGIIAEQPEPPTSYQWPQIDPGEFEEWKTWLTSIMEYLTHAVPDTARIVVDANREGDTEDIIRRFMPERCQFQCLRAADFIFKRGAYSLESGYWDDDGPTSCRDIINDCDYDYYYSD</sequence>
<name>A0A0U5G674_ASPCI</name>
<feature type="compositionally biased region" description="Basic and acidic residues" evidence="1">
    <location>
        <begin position="58"/>
        <end position="69"/>
    </location>
</feature>
<accession>A0A0U5G674</accession>
<dbReference type="AlphaFoldDB" id="A0A0U5G674"/>
<reference evidence="3" key="1">
    <citation type="journal article" date="2016" name="Genome Announc.">
        <title>Draft genome sequences of fungus Aspergillus calidoustus.</title>
        <authorList>
            <person name="Horn F."/>
            <person name="Linde J."/>
            <person name="Mattern D.J."/>
            <person name="Walther G."/>
            <person name="Guthke R."/>
            <person name="Scherlach K."/>
            <person name="Martin K."/>
            <person name="Brakhage A.A."/>
            <person name="Petzke L."/>
            <person name="Valiante V."/>
        </authorList>
    </citation>
    <scope>NUCLEOTIDE SEQUENCE [LARGE SCALE GENOMIC DNA]</scope>
    <source>
        <strain evidence="3">SF006504</strain>
    </source>
</reference>
<organism evidence="2 3">
    <name type="scientific">Aspergillus calidoustus</name>
    <dbReference type="NCBI Taxonomy" id="454130"/>
    <lineage>
        <taxon>Eukaryota</taxon>
        <taxon>Fungi</taxon>
        <taxon>Dikarya</taxon>
        <taxon>Ascomycota</taxon>
        <taxon>Pezizomycotina</taxon>
        <taxon>Eurotiomycetes</taxon>
        <taxon>Eurotiomycetidae</taxon>
        <taxon>Eurotiales</taxon>
        <taxon>Aspergillaceae</taxon>
        <taxon>Aspergillus</taxon>
        <taxon>Aspergillus subgen. Nidulantes</taxon>
    </lineage>
</organism>
<evidence type="ECO:0000313" key="2">
    <source>
        <dbReference type="EMBL" id="CEL06365.1"/>
    </source>
</evidence>
<evidence type="ECO:0000256" key="1">
    <source>
        <dbReference type="SAM" id="MobiDB-lite"/>
    </source>
</evidence>
<dbReference type="Proteomes" id="UP000054771">
    <property type="component" value="Unassembled WGS sequence"/>
</dbReference>
<protein>
    <submittedName>
        <fullName evidence="2">Uncharacterized protein</fullName>
    </submittedName>
</protein>
<evidence type="ECO:0000313" key="3">
    <source>
        <dbReference type="Proteomes" id="UP000054771"/>
    </source>
</evidence>